<evidence type="ECO:0000256" key="5">
    <source>
        <dbReference type="ARBA" id="ARBA00022741"/>
    </source>
</evidence>
<keyword evidence="5" id="KW-0547">Nucleotide-binding</keyword>
<sequence>MSKKNGADPSTYIAVLLLLVSFFLLPCLAVEDDVLCLEGIKRSLSDPDGRLSGWDFTNTSVSFICNLDGVTCWNLKESRLLSIRLSSFGLSGRFPESLKYCHSLQSLYLSENSISGPLPPQICSWLPYLVTLDLSNNSLSGPIPPQIADCKFLNDLVLNDNRLSGSIPYEVARLDRLRQLSVAGNGLSGPIPADLSKFSKEAFAGNSGLCGKPLKSCGGLSNKSLAVIIAAGVVGAAVSVILGFLVWWVYFNRRKRGYGAAGGREDSNWVEFLRAYKLVQVSLFQKPLVKIKLADLLAATNSFDPRNIVSSNQTGVSYRAVLPDGSVLAVKRLCGCNLSEKQFRLEMNRLGQLRHPNLVPLLGYCMVEEEKLLVYKHMHNGSLHSNLHEKESNPYGISPYCSLDWPTRLRLGLGAARGLAWLHHGLEPPCLHQNVSSNVVLLDDDLEARLTDFGLARLVGMNDGPSSIRDADVGQLGYRGMEDLGAIAASLKEDVYSFGVVLLELVTGQQPPEVYTVDGVYKGNLVDWASQLSGSGRGKDAIDRSLRGRGYDEEITEVMRVACSCVVSRLRDRPSMYRVYESLKSIGAKHGFSEMDDEFPMIFGRQDSD</sequence>
<protein>
    <recommendedName>
        <fullName evidence="12">Protein kinase domain-containing protein</fullName>
    </recommendedName>
</protein>
<dbReference type="InterPro" id="IPR001245">
    <property type="entry name" value="Ser-Thr/Tyr_kinase_cat_dom"/>
</dbReference>
<evidence type="ECO:0000313" key="13">
    <source>
        <dbReference type="EMBL" id="OWM76007.1"/>
    </source>
</evidence>
<dbReference type="GO" id="GO:0005524">
    <property type="term" value="F:ATP binding"/>
    <property type="evidence" value="ECO:0007669"/>
    <property type="project" value="UniProtKB-KW"/>
</dbReference>
<feature type="transmembrane region" description="Helical" evidence="10">
    <location>
        <begin position="225"/>
        <end position="250"/>
    </location>
</feature>
<reference evidence="15" key="1">
    <citation type="journal article" date="2017" name="Plant J.">
        <title>The pomegranate (Punica granatum L.) genome and the genomics of punicalagin biosynthesis.</title>
        <authorList>
            <person name="Qin G."/>
            <person name="Xu C."/>
            <person name="Ming R."/>
            <person name="Tang H."/>
            <person name="Guyot R."/>
            <person name="Kramer E.M."/>
            <person name="Hu Y."/>
            <person name="Yi X."/>
            <person name="Qi Y."/>
            <person name="Xu X."/>
            <person name="Gao Z."/>
            <person name="Pan H."/>
            <person name="Jian J."/>
            <person name="Tian Y."/>
            <person name="Yue Z."/>
            <person name="Xu Y."/>
        </authorList>
    </citation>
    <scope>NUCLEOTIDE SEQUENCE [LARGE SCALE GENOMIC DNA]</scope>
    <source>
        <strain evidence="15">cv. Dabenzi</strain>
    </source>
</reference>
<keyword evidence="4" id="KW-0677">Repeat</keyword>
<name>A0A218WT11_PUNGR</name>
<evidence type="ECO:0000256" key="7">
    <source>
        <dbReference type="ARBA" id="ARBA00022989"/>
    </source>
</evidence>
<dbReference type="Gene3D" id="1.10.510.10">
    <property type="entry name" value="Transferase(Phosphotransferase) domain 1"/>
    <property type="match status" value="1"/>
</dbReference>
<reference evidence="13" key="2">
    <citation type="submission" date="2017-06" db="EMBL/GenBank/DDBJ databases">
        <title>The pomegranate genome and the genomics of punicalagin biosynthesis.</title>
        <authorList>
            <person name="Xu C."/>
        </authorList>
    </citation>
    <scope>NUCLEOTIDE SEQUENCE [LARGE SCALE GENOMIC DNA]</scope>
    <source>
        <tissue evidence="13">Fresh leaf</tissue>
    </source>
</reference>
<dbReference type="EMBL" id="MTKT01003224">
    <property type="protein sequence ID" value="OWM76007.1"/>
    <property type="molecule type" value="Genomic_DNA"/>
</dbReference>
<keyword evidence="2" id="KW-0433">Leucine-rich repeat</keyword>
<dbReference type="SUPFAM" id="SSF56112">
    <property type="entry name" value="Protein kinase-like (PK-like)"/>
    <property type="match status" value="1"/>
</dbReference>
<evidence type="ECO:0000313" key="14">
    <source>
        <dbReference type="EMBL" id="PKI56194.1"/>
    </source>
</evidence>
<dbReference type="SUPFAM" id="SSF52058">
    <property type="entry name" value="L domain-like"/>
    <property type="match status" value="1"/>
</dbReference>
<reference evidence="14 16" key="3">
    <citation type="submission" date="2017-11" db="EMBL/GenBank/DDBJ databases">
        <title>De-novo sequencing of pomegranate (Punica granatum L.) genome.</title>
        <authorList>
            <person name="Akparov Z."/>
            <person name="Amiraslanov A."/>
            <person name="Hajiyeva S."/>
            <person name="Abbasov M."/>
            <person name="Kaur K."/>
            <person name="Hamwieh A."/>
            <person name="Solovyev V."/>
            <person name="Salamov A."/>
            <person name="Braich B."/>
            <person name="Kosarev P."/>
            <person name="Mahmoud A."/>
            <person name="Hajiyev E."/>
            <person name="Babayeva S."/>
            <person name="Izzatullayeva V."/>
            <person name="Mammadov A."/>
            <person name="Mammadov A."/>
            <person name="Sharifova S."/>
            <person name="Ojaghi J."/>
            <person name="Eynullazada K."/>
            <person name="Bayramov B."/>
            <person name="Abdulazimova A."/>
            <person name="Shahmuradov I."/>
        </authorList>
    </citation>
    <scope>NUCLEOTIDE SEQUENCE [LARGE SCALE GENOMIC DNA]</scope>
    <source>
        <strain evidence="14">AG2017</strain>
        <strain evidence="16">cv. AG2017</strain>
        <tissue evidence="14">Leaf</tissue>
    </source>
</reference>
<dbReference type="Gene3D" id="3.80.10.10">
    <property type="entry name" value="Ribonuclease Inhibitor"/>
    <property type="match status" value="1"/>
</dbReference>
<comment type="caution">
    <text evidence="13">The sequence shown here is derived from an EMBL/GenBank/DDBJ whole genome shotgun (WGS) entry which is preliminary data.</text>
</comment>
<evidence type="ECO:0000256" key="9">
    <source>
        <dbReference type="ARBA" id="ARBA00023180"/>
    </source>
</evidence>
<organism evidence="13 15">
    <name type="scientific">Punica granatum</name>
    <name type="common">Pomegranate</name>
    <dbReference type="NCBI Taxonomy" id="22663"/>
    <lineage>
        <taxon>Eukaryota</taxon>
        <taxon>Viridiplantae</taxon>
        <taxon>Streptophyta</taxon>
        <taxon>Embryophyta</taxon>
        <taxon>Tracheophyta</taxon>
        <taxon>Spermatophyta</taxon>
        <taxon>Magnoliopsida</taxon>
        <taxon>eudicotyledons</taxon>
        <taxon>Gunneridae</taxon>
        <taxon>Pentapetalae</taxon>
        <taxon>rosids</taxon>
        <taxon>malvids</taxon>
        <taxon>Myrtales</taxon>
        <taxon>Lythraceae</taxon>
        <taxon>Punica</taxon>
    </lineage>
</organism>
<feature type="domain" description="Protein kinase" evidence="12">
    <location>
        <begin position="303"/>
        <end position="593"/>
    </location>
</feature>
<dbReference type="InterPro" id="IPR011009">
    <property type="entry name" value="Kinase-like_dom_sf"/>
</dbReference>
<feature type="signal peptide" evidence="11">
    <location>
        <begin position="1"/>
        <end position="29"/>
    </location>
</feature>
<evidence type="ECO:0000256" key="6">
    <source>
        <dbReference type="ARBA" id="ARBA00022840"/>
    </source>
</evidence>
<dbReference type="EMBL" id="PGOL01001616">
    <property type="protein sequence ID" value="PKI56194.1"/>
    <property type="molecule type" value="Genomic_DNA"/>
</dbReference>
<proteinExistence type="predicted"/>
<dbReference type="InterPro" id="IPR013210">
    <property type="entry name" value="LRR_N_plant-typ"/>
</dbReference>
<dbReference type="GeneID" id="116211417"/>
<dbReference type="Pfam" id="PF07714">
    <property type="entry name" value="PK_Tyr_Ser-Thr"/>
    <property type="match status" value="1"/>
</dbReference>
<dbReference type="GO" id="GO:0004672">
    <property type="term" value="F:protein kinase activity"/>
    <property type="evidence" value="ECO:0007669"/>
    <property type="project" value="InterPro"/>
</dbReference>
<dbReference type="FunFam" id="3.30.200.20:FF:000428">
    <property type="entry name" value="Inactive LRR receptor-like serine/threonine-protein kinase BIR2"/>
    <property type="match status" value="1"/>
</dbReference>
<evidence type="ECO:0000256" key="3">
    <source>
        <dbReference type="ARBA" id="ARBA00022692"/>
    </source>
</evidence>
<dbReference type="FunFam" id="3.80.10.10:FF:000415">
    <property type="entry name" value="Inactive LRR receptor-like serine/threonine-protein kinase BIR2"/>
    <property type="match status" value="1"/>
</dbReference>
<evidence type="ECO:0000256" key="4">
    <source>
        <dbReference type="ARBA" id="ARBA00022737"/>
    </source>
</evidence>
<keyword evidence="7 10" id="KW-1133">Transmembrane helix</keyword>
<gene>
    <name evidence="13" type="ORF">CDL15_Pgr009652</name>
    <name evidence="14" type="ORF">CRG98_023389</name>
</gene>
<evidence type="ECO:0000256" key="10">
    <source>
        <dbReference type="SAM" id="Phobius"/>
    </source>
</evidence>
<dbReference type="PANTHER" id="PTHR48056">
    <property type="entry name" value="LRR RECEPTOR-LIKE SERINE/THREONINE-PROTEIN KINASE-RELATED"/>
    <property type="match status" value="1"/>
</dbReference>
<keyword evidence="16" id="KW-1185">Reference proteome</keyword>
<dbReference type="PANTHER" id="PTHR48056:SF81">
    <property type="entry name" value="RECEPTOR PROTEIN-TYROSINE KINASE CEPR1"/>
    <property type="match status" value="1"/>
</dbReference>
<dbReference type="Pfam" id="PF00560">
    <property type="entry name" value="LRR_1"/>
    <property type="match status" value="3"/>
</dbReference>
<comment type="subcellular location">
    <subcellularLocation>
        <location evidence="1">Membrane</location>
    </subcellularLocation>
</comment>
<dbReference type="GO" id="GO:0016020">
    <property type="term" value="C:membrane"/>
    <property type="evidence" value="ECO:0007669"/>
    <property type="project" value="UniProtKB-SubCell"/>
</dbReference>
<evidence type="ECO:0000259" key="12">
    <source>
        <dbReference type="PROSITE" id="PS50011"/>
    </source>
</evidence>
<keyword evidence="6" id="KW-0067">ATP-binding</keyword>
<dbReference type="InterPro" id="IPR050647">
    <property type="entry name" value="Plant_LRR-RLKs"/>
</dbReference>
<evidence type="ECO:0000256" key="2">
    <source>
        <dbReference type="ARBA" id="ARBA00022614"/>
    </source>
</evidence>
<accession>A0A218WT11</accession>
<dbReference type="InterPro" id="IPR032675">
    <property type="entry name" value="LRR_dom_sf"/>
</dbReference>
<dbReference type="OrthoDB" id="598358at2759"/>
<dbReference type="STRING" id="22663.A0A218WT11"/>
<keyword evidence="9" id="KW-0325">Glycoprotein</keyword>
<evidence type="ECO:0000313" key="16">
    <source>
        <dbReference type="Proteomes" id="UP000233551"/>
    </source>
</evidence>
<keyword evidence="8 10" id="KW-0472">Membrane</keyword>
<dbReference type="InterPro" id="IPR000719">
    <property type="entry name" value="Prot_kinase_dom"/>
</dbReference>
<dbReference type="Gene3D" id="3.30.200.20">
    <property type="entry name" value="Phosphorylase Kinase, domain 1"/>
    <property type="match status" value="1"/>
</dbReference>
<keyword evidence="3 10" id="KW-0812">Transmembrane</keyword>
<dbReference type="Proteomes" id="UP000233551">
    <property type="component" value="Unassembled WGS sequence"/>
</dbReference>
<dbReference type="Proteomes" id="UP000197138">
    <property type="component" value="Unassembled WGS sequence"/>
</dbReference>
<dbReference type="AlphaFoldDB" id="A0A218WT11"/>
<evidence type="ECO:0000256" key="8">
    <source>
        <dbReference type="ARBA" id="ARBA00023136"/>
    </source>
</evidence>
<dbReference type="PROSITE" id="PS50011">
    <property type="entry name" value="PROTEIN_KINASE_DOM"/>
    <property type="match status" value="1"/>
</dbReference>
<keyword evidence="11" id="KW-0732">Signal</keyword>
<feature type="chain" id="PRO_5014071767" description="Protein kinase domain-containing protein" evidence="11">
    <location>
        <begin position="30"/>
        <end position="609"/>
    </location>
</feature>
<evidence type="ECO:0000256" key="11">
    <source>
        <dbReference type="SAM" id="SignalP"/>
    </source>
</evidence>
<dbReference type="Pfam" id="PF08263">
    <property type="entry name" value="LRRNT_2"/>
    <property type="match status" value="1"/>
</dbReference>
<evidence type="ECO:0000313" key="15">
    <source>
        <dbReference type="Proteomes" id="UP000197138"/>
    </source>
</evidence>
<evidence type="ECO:0000256" key="1">
    <source>
        <dbReference type="ARBA" id="ARBA00004370"/>
    </source>
</evidence>
<dbReference type="InterPro" id="IPR001611">
    <property type="entry name" value="Leu-rich_rpt"/>
</dbReference>